<dbReference type="GO" id="GO:0006396">
    <property type="term" value="P:RNA processing"/>
    <property type="evidence" value="ECO:0007669"/>
    <property type="project" value="InterPro"/>
</dbReference>
<sequence>MDAPLSETVASSSMSLYESLPAHGKPTIRNNGVSEWTTLATISLVIPPSSESSSSSSSSSSSPTERLLPISLGTGVKVLPFSRLPPLGDALHDCHAEIIARRGFVRWLIHQASLLTSPPSSSAGEDRLYLQRKNGKFALKEGIKIWMYVSMLFCGDASTLHTAAHQSPDEAAQWNDKDISVPRCLPPSQPSTPSTETALIDTNSIGEATFAGPGVARGRHGYNNFSTLRTKPGRPDSIPSISMSCSDKIASWSVLGLQGGLLDELFEPVWLDGLVVGGVEFPRGWEGSKEEWAVMVRREVDRALWGRLIAIQDHLPPPYTLHKPRIHFTSTRFPHSKSYVLSSLPSSSTTPEPAPSPLSLSHLPFLTASAPTSNPNSKSKALKMEIIANGTLLHHVWKPPGEILMKEKGRSRICKFEILRVYEDLCDRLKNRVVEDEIDVANESENRSDNRATTTTTYHDHKHRSGSKYQIAKRILRGSPRPISGLGSGSFGSLQRYGQVWSTDMDRNQDQSQEIDDGDAPQVEARVDGRGSAREEESMRSSPQGVKQRLPIPPFKGWLVSGKAYESFTLSGTLRRESDD</sequence>
<dbReference type="GO" id="GO:0003725">
    <property type="term" value="F:double-stranded RNA binding"/>
    <property type="evidence" value="ECO:0007669"/>
    <property type="project" value="TreeGrafter"/>
</dbReference>
<dbReference type="EMBL" id="JBCAWK010000007">
    <property type="protein sequence ID" value="KAK8853399.1"/>
    <property type="molecule type" value="Genomic_DNA"/>
</dbReference>
<proteinExistence type="predicted"/>
<protein>
    <recommendedName>
        <fullName evidence="2">A to I editase domain-containing protein</fullName>
    </recommendedName>
</protein>
<dbReference type="SMART" id="SM00552">
    <property type="entry name" value="ADEAMc"/>
    <property type="match status" value="1"/>
</dbReference>
<keyword evidence="4" id="KW-1185">Reference proteome</keyword>
<evidence type="ECO:0000313" key="4">
    <source>
        <dbReference type="Proteomes" id="UP001388673"/>
    </source>
</evidence>
<accession>A0AAW0YY23</accession>
<dbReference type="PANTHER" id="PTHR10910:SF62">
    <property type="entry name" value="AT07585P-RELATED"/>
    <property type="match status" value="1"/>
</dbReference>
<dbReference type="PROSITE" id="PS50141">
    <property type="entry name" value="A_DEAMIN_EDITASE"/>
    <property type="match status" value="1"/>
</dbReference>
<organism evidence="3 4">
    <name type="scientific">Kwoniella newhampshirensis</name>
    <dbReference type="NCBI Taxonomy" id="1651941"/>
    <lineage>
        <taxon>Eukaryota</taxon>
        <taxon>Fungi</taxon>
        <taxon>Dikarya</taxon>
        <taxon>Basidiomycota</taxon>
        <taxon>Agaricomycotina</taxon>
        <taxon>Tremellomycetes</taxon>
        <taxon>Tremellales</taxon>
        <taxon>Cryptococcaceae</taxon>
        <taxon>Kwoniella</taxon>
    </lineage>
</organism>
<dbReference type="GO" id="GO:0008251">
    <property type="term" value="F:tRNA-specific adenosine deaminase activity"/>
    <property type="evidence" value="ECO:0007669"/>
    <property type="project" value="TreeGrafter"/>
</dbReference>
<feature type="compositionally biased region" description="Low complexity" evidence="1">
    <location>
        <begin position="49"/>
        <end position="62"/>
    </location>
</feature>
<gene>
    <name evidence="3" type="ORF">IAR55_004105</name>
</gene>
<dbReference type="GO" id="GO:0006382">
    <property type="term" value="P:adenosine to inosine editing"/>
    <property type="evidence" value="ECO:0007669"/>
    <property type="project" value="TreeGrafter"/>
</dbReference>
<feature type="region of interest" description="Disordered" evidence="1">
    <location>
        <begin position="505"/>
        <end position="553"/>
    </location>
</feature>
<evidence type="ECO:0000313" key="3">
    <source>
        <dbReference type="EMBL" id="KAK8853399.1"/>
    </source>
</evidence>
<dbReference type="Proteomes" id="UP001388673">
    <property type="component" value="Unassembled WGS sequence"/>
</dbReference>
<dbReference type="GeneID" id="92181363"/>
<feature type="region of interest" description="Disordered" evidence="1">
    <location>
        <begin position="443"/>
        <end position="472"/>
    </location>
</feature>
<dbReference type="GO" id="GO:0003726">
    <property type="term" value="F:double-stranded RNA adenosine deaminase activity"/>
    <property type="evidence" value="ECO:0007669"/>
    <property type="project" value="TreeGrafter"/>
</dbReference>
<dbReference type="GO" id="GO:0005730">
    <property type="term" value="C:nucleolus"/>
    <property type="evidence" value="ECO:0007669"/>
    <property type="project" value="TreeGrafter"/>
</dbReference>
<dbReference type="GO" id="GO:0005737">
    <property type="term" value="C:cytoplasm"/>
    <property type="evidence" value="ECO:0007669"/>
    <property type="project" value="TreeGrafter"/>
</dbReference>
<comment type="caution">
    <text evidence="3">The sequence shown here is derived from an EMBL/GenBank/DDBJ whole genome shotgun (WGS) entry which is preliminary data.</text>
</comment>
<evidence type="ECO:0000259" key="2">
    <source>
        <dbReference type="PROSITE" id="PS50141"/>
    </source>
</evidence>
<dbReference type="KEGG" id="kne:92181363"/>
<dbReference type="InterPro" id="IPR002466">
    <property type="entry name" value="A_deamin"/>
</dbReference>
<dbReference type="PANTHER" id="PTHR10910">
    <property type="entry name" value="EUKARYOTE SPECIFIC DSRNA BINDING PROTEIN"/>
    <property type="match status" value="1"/>
</dbReference>
<evidence type="ECO:0000256" key="1">
    <source>
        <dbReference type="SAM" id="MobiDB-lite"/>
    </source>
</evidence>
<feature type="domain" description="A to I editase" evidence="2">
    <location>
        <begin position="71"/>
        <end position="462"/>
    </location>
</feature>
<feature type="compositionally biased region" description="Basic and acidic residues" evidence="1">
    <location>
        <begin position="525"/>
        <end position="539"/>
    </location>
</feature>
<feature type="region of interest" description="Disordered" evidence="1">
    <location>
        <begin position="47"/>
        <end position="66"/>
    </location>
</feature>
<name>A0AAW0YY23_9TREE</name>
<dbReference type="RefSeq" id="XP_066802585.1">
    <property type="nucleotide sequence ID" value="XM_066947206.1"/>
</dbReference>
<dbReference type="Pfam" id="PF02137">
    <property type="entry name" value="A_deamin"/>
    <property type="match status" value="1"/>
</dbReference>
<reference evidence="3 4" key="1">
    <citation type="journal article" date="2024" name="bioRxiv">
        <title>Comparative genomics of Cryptococcus and Kwoniella reveals pathogenesis evolution and contrasting karyotype dynamics via intercentromeric recombination or chromosome fusion.</title>
        <authorList>
            <person name="Coelho M.A."/>
            <person name="David-Palma M."/>
            <person name="Shea T."/>
            <person name="Bowers K."/>
            <person name="McGinley-Smith S."/>
            <person name="Mohammad A.W."/>
            <person name="Gnirke A."/>
            <person name="Yurkov A.M."/>
            <person name="Nowrousian M."/>
            <person name="Sun S."/>
            <person name="Cuomo C.A."/>
            <person name="Heitman J."/>
        </authorList>
    </citation>
    <scope>NUCLEOTIDE SEQUENCE [LARGE SCALE GENOMIC DNA]</scope>
    <source>
        <strain evidence="3 4">CBS 13917</strain>
    </source>
</reference>
<dbReference type="AlphaFoldDB" id="A0AAW0YY23"/>